<dbReference type="EMBL" id="JAPNKE010000002">
    <property type="protein sequence ID" value="MCY1004666.1"/>
    <property type="molecule type" value="Genomic_DNA"/>
</dbReference>
<sequence length="254" mass="26917">MRLKGKTALITGSSRGIGREIALRFAREGADVAVNYNGSVEAAEAVAGTIRAEGRRAVVVQADVGRTDECEKLVAEAWQALGPIDILVNNAGMEIRAPFVEVTEADFDAVLGTNLKGTFFTTQAVVRRWLKGERAGRIVNISSVHEELSFPGHATYCAAKGAIRMLTRDLAAELGGHGITVNAIAPGAIATDINRDVTEDPRARAGLLARIPLKRIGTPADVAGIAVLLASDDAAYVTGSTYFVDGGMTWFHEE</sequence>
<dbReference type="GO" id="GO:0047936">
    <property type="term" value="F:glucose 1-dehydrogenase [NAD(P)+] activity"/>
    <property type="evidence" value="ECO:0007669"/>
    <property type="project" value="UniProtKB-EC"/>
</dbReference>
<comment type="caution">
    <text evidence="4">The sequence shown here is derived from an EMBL/GenBank/DDBJ whole genome shotgun (WGS) entry which is preliminary data.</text>
</comment>
<dbReference type="SUPFAM" id="SSF51735">
    <property type="entry name" value="NAD(P)-binding Rossmann-fold domains"/>
    <property type="match status" value="1"/>
</dbReference>
<dbReference type="Proteomes" id="UP001150924">
    <property type="component" value="Unassembled WGS sequence"/>
</dbReference>
<keyword evidence="5" id="KW-1185">Reference proteome</keyword>
<dbReference type="PANTHER" id="PTHR43639">
    <property type="entry name" value="OXIDOREDUCTASE, SHORT-CHAIN DEHYDROGENASE/REDUCTASE FAMILY (AFU_ORTHOLOGUE AFUA_5G02870)"/>
    <property type="match status" value="1"/>
</dbReference>
<proteinExistence type="inferred from homology"/>
<dbReference type="InterPro" id="IPR057326">
    <property type="entry name" value="KR_dom"/>
</dbReference>
<protein>
    <submittedName>
        <fullName evidence="4">Glucose 1-dehydrogenase</fullName>
        <ecNumber evidence="4">1.1.1.47</ecNumber>
    </submittedName>
</protein>
<evidence type="ECO:0000313" key="4">
    <source>
        <dbReference type="EMBL" id="MCY1004666.1"/>
    </source>
</evidence>
<evidence type="ECO:0000256" key="2">
    <source>
        <dbReference type="ARBA" id="ARBA00023002"/>
    </source>
</evidence>
<keyword evidence="2 4" id="KW-0560">Oxidoreductase</keyword>
<evidence type="ECO:0000259" key="3">
    <source>
        <dbReference type="SMART" id="SM00822"/>
    </source>
</evidence>
<name>A0A9X3EJ73_9BACT</name>
<organism evidence="4 5">
    <name type="scientific">Nannocystis pusilla</name>
    <dbReference type="NCBI Taxonomy" id="889268"/>
    <lineage>
        <taxon>Bacteria</taxon>
        <taxon>Pseudomonadati</taxon>
        <taxon>Myxococcota</taxon>
        <taxon>Polyangia</taxon>
        <taxon>Nannocystales</taxon>
        <taxon>Nannocystaceae</taxon>
        <taxon>Nannocystis</taxon>
    </lineage>
</organism>
<dbReference type="Gene3D" id="3.40.50.720">
    <property type="entry name" value="NAD(P)-binding Rossmann-like Domain"/>
    <property type="match status" value="1"/>
</dbReference>
<dbReference type="InterPro" id="IPR002347">
    <property type="entry name" value="SDR_fam"/>
</dbReference>
<dbReference type="InterPro" id="IPR020904">
    <property type="entry name" value="Sc_DH/Rdtase_CS"/>
</dbReference>
<dbReference type="PROSITE" id="PS00061">
    <property type="entry name" value="ADH_SHORT"/>
    <property type="match status" value="1"/>
</dbReference>
<accession>A0A9X3EJ73</accession>
<dbReference type="NCBIfam" id="NF009466">
    <property type="entry name" value="PRK12826.1-2"/>
    <property type="match status" value="1"/>
</dbReference>
<dbReference type="NCBIfam" id="NF005559">
    <property type="entry name" value="PRK07231.1"/>
    <property type="match status" value="1"/>
</dbReference>
<evidence type="ECO:0000313" key="5">
    <source>
        <dbReference type="Proteomes" id="UP001150924"/>
    </source>
</evidence>
<dbReference type="EC" id="1.1.1.47" evidence="4"/>
<dbReference type="FunFam" id="3.40.50.720:FF:000084">
    <property type="entry name" value="Short-chain dehydrogenase reductase"/>
    <property type="match status" value="1"/>
</dbReference>
<dbReference type="PANTHER" id="PTHR43639:SF1">
    <property type="entry name" value="SHORT-CHAIN DEHYDROGENASE_REDUCTASE FAMILY PROTEIN"/>
    <property type="match status" value="1"/>
</dbReference>
<evidence type="ECO:0000256" key="1">
    <source>
        <dbReference type="ARBA" id="ARBA00006484"/>
    </source>
</evidence>
<dbReference type="PRINTS" id="PR00080">
    <property type="entry name" value="SDRFAMILY"/>
</dbReference>
<dbReference type="Pfam" id="PF13561">
    <property type="entry name" value="adh_short_C2"/>
    <property type="match status" value="1"/>
</dbReference>
<dbReference type="PRINTS" id="PR00081">
    <property type="entry name" value="GDHRDH"/>
</dbReference>
<dbReference type="InterPro" id="IPR036291">
    <property type="entry name" value="NAD(P)-bd_dom_sf"/>
</dbReference>
<comment type="similarity">
    <text evidence="1">Belongs to the short-chain dehydrogenases/reductases (SDR) family.</text>
</comment>
<dbReference type="AlphaFoldDB" id="A0A9X3EJ73"/>
<dbReference type="RefSeq" id="WP_267766231.1">
    <property type="nucleotide sequence ID" value="NZ_JAPNKE010000002.1"/>
</dbReference>
<reference evidence="4" key="1">
    <citation type="submission" date="2022-11" db="EMBL/GenBank/DDBJ databases">
        <title>Minimal conservation of predation-associated metabolite biosynthetic gene clusters underscores biosynthetic potential of Myxococcota including descriptions for ten novel species: Archangium lansinium sp. nov., Myxococcus landrumus sp. nov., Nannocystis bai.</title>
        <authorList>
            <person name="Ahearne A."/>
            <person name="Stevens C."/>
            <person name="Phillips K."/>
        </authorList>
    </citation>
    <scope>NUCLEOTIDE SEQUENCE</scope>
    <source>
        <strain evidence="4">Na p29</strain>
    </source>
</reference>
<feature type="domain" description="Ketoreductase" evidence="3">
    <location>
        <begin position="6"/>
        <end position="187"/>
    </location>
</feature>
<dbReference type="SMART" id="SM00822">
    <property type="entry name" value="PKS_KR"/>
    <property type="match status" value="1"/>
</dbReference>
<gene>
    <name evidence="4" type="ORF">OV079_03590</name>
</gene>